<evidence type="ECO:0000256" key="3">
    <source>
        <dbReference type="ARBA" id="ARBA00011233"/>
    </source>
</evidence>
<evidence type="ECO:0000259" key="8">
    <source>
        <dbReference type="SMART" id="SM00607"/>
    </source>
</evidence>
<dbReference type="PANTHER" id="PTHR45713">
    <property type="entry name" value="FTP DOMAIN-CONTAINING PROTEIN"/>
    <property type="match status" value="1"/>
</dbReference>
<dbReference type="Ensembl" id="ENSMMDT00005015948.1">
    <property type="protein sequence ID" value="ENSMMDP00005015532.1"/>
    <property type="gene ID" value="ENSMMDG00005007911.1"/>
</dbReference>
<keyword evidence="10" id="KW-1185">Reference proteome</keyword>
<organism evidence="9 10">
    <name type="scientific">Myripristis murdjan</name>
    <name type="common">pinecone soldierfish</name>
    <dbReference type="NCBI Taxonomy" id="586833"/>
    <lineage>
        <taxon>Eukaryota</taxon>
        <taxon>Metazoa</taxon>
        <taxon>Chordata</taxon>
        <taxon>Craniata</taxon>
        <taxon>Vertebrata</taxon>
        <taxon>Euteleostomi</taxon>
        <taxon>Actinopterygii</taxon>
        <taxon>Neopterygii</taxon>
        <taxon>Teleostei</taxon>
        <taxon>Neoteleostei</taxon>
        <taxon>Acanthomorphata</taxon>
        <taxon>Holocentriformes</taxon>
        <taxon>Holocentridae</taxon>
        <taxon>Myripristis</taxon>
    </lineage>
</organism>
<dbReference type="InterPro" id="IPR051941">
    <property type="entry name" value="BG_Antigen-Binding_Lectin"/>
</dbReference>
<accession>A0A667XK23</accession>
<name>A0A667XK23_9TELE</name>
<keyword evidence="5" id="KW-0430">Lectin</keyword>
<dbReference type="InterPro" id="IPR006585">
    <property type="entry name" value="FTP1"/>
</dbReference>
<comment type="function">
    <text evidence="1">Acts as a defensive agent. Recognizes blood group fucosylated oligosaccharides including A, B, H and Lewis B-type antigens. Does not recognize Lewis A antigen and has low affinity for monovalent haptens.</text>
</comment>
<reference evidence="9" key="2">
    <citation type="submission" date="2025-08" db="UniProtKB">
        <authorList>
            <consortium name="Ensembl"/>
        </authorList>
    </citation>
    <scope>IDENTIFICATION</scope>
</reference>
<evidence type="ECO:0000256" key="4">
    <source>
        <dbReference type="ARBA" id="ARBA00022723"/>
    </source>
</evidence>
<evidence type="ECO:0000256" key="7">
    <source>
        <dbReference type="ARBA" id="ARBA00023157"/>
    </source>
</evidence>
<dbReference type="GO" id="GO:0001868">
    <property type="term" value="P:regulation of complement activation, lectin pathway"/>
    <property type="evidence" value="ECO:0007669"/>
    <property type="project" value="UniProtKB-ARBA"/>
</dbReference>
<dbReference type="SUPFAM" id="SSF49785">
    <property type="entry name" value="Galactose-binding domain-like"/>
    <property type="match status" value="1"/>
</dbReference>
<dbReference type="SMART" id="SM00607">
    <property type="entry name" value="FTP"/>
    <property type="match status" value="1"/>
</dbReference>
<feature type="domain" description="Fucolectin tachylectin-4 pentraxin-1" evidence="8">
    <location>
        <begin position="24"/>
        <end position="157"/>
    </location>
</feature>
<dbReference type="InterPro" id="IPR008979">
    <property type="entry name" value="Galactose-bd-like_sf"/>
</dbReference>
<reference evidence="9" key="1">
    <citation type="submission" date="2019-06" db="EMBL/GenBank/DDBJ databases">
        <authorList>
            <consortium name="Wellcome Sanger Institute Data Sharing"/>
        </authorList>
    </citation>
    <scope>NUCLEOTIDE SEQUENCE [LARGE SCALE GENOMIC DNA]</scope>
</reference>
<evidence type="ECO:0000313" key="9">
    <source>
        <dbReference type="Ensembl" id="ENSMMDP00005015532.1"/>
    </source>
</evidence>
<dbReference type="GeneTree" id="ENSGT01060000248575"/>
<evidence type="ECO:0000256" key="5">
    <source>
        <dbReference type="ARBA" id="ARBA00022734"/>
    </source>
</evidence>
<keyword evidence="4" id="KW-0479">Metal-binding</keyword>
<protein>
    <recommendedName>
        <fullName evidence="8">Fucolectin tachylectin-4 pentraxin-1 domain-containing protein</fullName>
    </recommendedName>
</protein>
<sequence length="167" mass="18474">HLYGLFPLSVLQGWFCSSGSIGRVFNSEFCQQTTQSSVYPAGIPMNAIDGNRASNWNQSSCSHTQDNFSPWWRVDLLKTYKVVSVSITNRDILPERINGAEIRIGNSLDNNGNNNPRDGTVPEVPLGESFTLDFTSKVEGCYVTVKMEVEVYGYPAANGESLSCDMF</sequence>
<evidence type="ECO:0000313" key="10">
    <source>
        <dbReference type="Proteomes" id="UP000472263"/>
    </source>
</evidence>
<reference evidence="9" key="3">
    <citation type="submission" date="2025-09" db="UniProtKB">
        <authorList>
            <consortium name="Ensembl"/>
        </authorList>
    </citation>
    <scope>IDENTIFICATION</scope>
</reference>
<evidence type="ECO:0000256" key="1">
    <source>
        <dbReference type="ARBA" id="ARBA00002219"/>
    </source>
</evidence>
<keyword evidence="7" id="KW-1015">Disulfide bond</keyword>
<evidence type="ECO:0000256" key="2">
    <source>
        <dbReference type="ARBA" id="ARBA00010147"/>
    </source>
</evidence>
<evidence type="ECO:0000256" key="6">
    <source>
        <dbReference type="ARBA" id="ARBA00022837"/>
    </source>
</evidence>
<dbReference type="Pfam" id="PF22633">
    <property type="entry name" value="F5_F8_type_C_2"/>
    <property type="match status" value="1"/>
</dbReference>
<dbReference type="AlphaFoldDB" id="A0A667XK23"/>
<dbReference type="PANTHER" id="PTHR45713:SF6">
    <property type="entry name" value="F5_8 TYPE C DOMAIN-CONTAINING PROTEIN"/>
    <property type="match status" value="1"/>
</dbReference>
<dbReference type="Gene3D" id="2.60.120.260">
    <property type="entry name" value="Galactose-binding domain-like"/>
    <property type="match status" value="1"/>
</dbReference>
<dbReference type="GO" id="GO:0046872">
    <property type="term" value="F:metal ion binding"/>
    <property type="evidence" value="ECO:0007669"/>
    <property type="project" value="UniProtKB-KW"/>
</dbReference>
<proteinExistence type="inferred from homology"/>
<dbReference type="InParanoid" id="A0A667XK23"/>
<dbReference type="Proteomes" id="UP000472263">
    <property type="component" value="Chromosome 16"/>
</dbReference>
<comment type="subunit">
    <text evidence="3">Homotrimer.</text>
</comment>
<comment type="similarity">
    <text evidence="2">Belongs to the fucolectin family.</text>
</comment>
<dbReference type="GO" id="GO:0042806">
    <property type="term" value="F:fucose binding"/>
    <property type="evidence" value="ECO:0007669"/>
    <property type="project" value="UniProtKB-ARBA"/>
</dbReference>
<dbReference type="GO" id="GO:0010185">
    <property type="term" value="P:regulation of cellular defense response"/>
    <property type="evidence" value="ECO:0007669"/>
    <property type="project" value="UniProtKB-ARBA"/>
</dbReference>
<keyword evidence="6" id="KW-0106">Calcium</keyword>